<sequence length="406" mass="44942">MRTSTRRSLMPPVISRRMLDDVWRLVFEQLLAESGSPGTIAQLLLVCKAWKACGSSLLYRHLRFSGTAQLKAFYEHLFFHANDGRYPGLSTHTLTIHPPAEGALALELSSHVPRVLGYLHHLRTFEAPDLDICSSILEPLAVVAQRTLRELSLTLCSSESDGAINLALVSRFTGLKKLKVKVNWGADSTVFAIGRAPGFRMPSLTSLCWSSPRVAPVAEFLLFLTRCDLPALTSLDLNLPFLTAEGTVALKPVFKKLGPQLRHLSYDAPDIAGLPEVVFPLVPNLQQLEVTGCAPSSEFIRTLPDTAEQINLTVDYTFHGSTITLLTFMEEWLVQNPSGTGLRRIQLMMQEPQRFNWHSVCSIAPTFAGQLITACIQLAGRGVHVLDGYGKTVLMVPYSRVHLYDH</sequence>
<dbReference type="InParanoid" id="A0A165DET3"/>
<keyword evidence="2" id="KW-1185">Reference proteome</keyword>
<dbReference type="SUPFAM" id="SSF52047">
    <property type="entry name" value="RNI-like"/>
    <property type="match status" value="1"/>
</dbReference>
<dbReference type="InterPro" id="IPR032675">
    <property type="entry name" value="LRR_dom_sf"/>
</dbReference>
<gene>
    <name evidence="1" type="ORF">CALCODRAFT_501997</name>
</gene>
<name>A0A165DET3_9BASI</name>
<dbReference type="Gene3D" id="3.80.10.10">
    <property type="entry name" value="Ribonuclease Inhibitor"/>
    <property type="match status" value="1"/>
</dbReference>
<protein>
    <recommendedName>
        <fullName evidence="3">F-box domain-containing protein</fullName>
    </recommendedName>
</protein>
<dbReference type="EMBL" id="KV424059">
    <property type="protein sequence ID" value="KZT52655.1"/>
    <property type="molecule type" value="Genomic_DNA"/>
</dbReference>
<dbReference type="OrthoDB" id="3353485at2759"/>
<dbReference type="Proteomes" id="UP000076842">
    <property type="component" value="Unassembled WGS sequence"/>
</dbReference>
<organism evidence="1 2">
    <name type="scientific">Calocera cornea HHB12733</name>
    <dbReference type="NCBI Taxonomy" id="1353952"/>
    <lineage>
        <taxon>Eukaryota</taxon>
        <taxon>Fungi</taxon>
        <taxon>Dikarya</taxon>
        <taxon>Basidiomycota</taxon>
        <taxon>Agaricomycotina</taxon>
        <taxon>Dacrymycetes</taxon>
        <taxon>Dacrymycetales</taxon>
        <taxon>Dacrymycetaceae</taxon>
        <taxon>Calocera</taxon>
    </lineage>
</organism>
<evidence type="ECO:0000313" key="2">
    <source>
        <dbReference type="Proteomes" id="UP000076842"/>
    </source>
</evidence>
<accession>A0A165DET3</accession>
<evidence type="ECO:0000313" key="1">
    <source>
        <dbReference type="EMBL" id="KZT52655.1"/>
    </source>
</evidence>
<proteinExistence type="predicted"/>
<dbReference type="AlphaFoldDB" id="A0A165DET3"/>
<evidence type="ECO:0008006" key="3">
    <source>
        <dbReference type="Google" id="ProtNLM"/>
    </source>
</evidence>
<reference evidence="1 2" key="1">
    <citation type="journal article" date="2016" name="Mol. Biol. Evol.">
        <title>Comparative Genomics of Early-Diverging Mushroom-Forming Fungi Provides Insights into the Origins of Lignocellulose Decay Capabilities.</title>
        <authorList>
            <person name="Nagy L.G."/>
            <person name="Riley R."/>
            <person name="Tritt A."/>
            <person name="Adam C."/>
            <person name="Daum C."/>
            <person name="Floudas D."/>
            <person name="Sun H."/>
            <person name="Yadav J.S."/>
            <person name="Pangilinan J."/>
            <person name="Larsson K.H."/>
            <person name="Matsuura K."/>
            <person name="Barry K."/>
            <person name="Labutti K."/>
            <person name="Kuo R."/>
            <person name="Ohm R.A."/>
            <person name="Bhattacharya S.S."/>
            <person name="Shirouzu T."/>
            <person name="Yoshinaga Y."/>
            <person name="Martin F.M."/>
            <person name="Grigoriev I.V."/>
            <person name="Hibbett D.S."/>
        </authorList>
    </citation>
    <scope>NUCLEOTIDE SEQUENCE [LARGE SCALE GENOMIC DNA]</scope>
    <source>
        <strain evidence="1 2">HHB12733</strain>
    </source>
</reference>